<evidence type="ECO:0000313" key="1">
    <source>
        <dbReference type="EMBL" id="HJD96747.1"/>
    </source>
</evidence>
<accession>A0A921AUR7</accession>
<dbReference type="AlphaFoldDB" id="A0A921AUR7"/>
<organism evidence="1 2">
    <name type="scientific">Mailhella massiliensis</name>
    <dbReference type="NCBI Taxonomy" id="1903261"/>
    <lineage>
        <taxon>Bacteria</taxon>
        <taxon>Pseudomonadati</taxon>
        <taxon>Thermodesulfobacteriota</taxon>
        <taxon>Desulfovibrionia</taxon>
        <taxon>Desulfovibrionales</taxon>
        <taxon>Desulfovibrionaceae</taxon>
        <taxon>Mailhella</taxon>
    </lineage>
</organism>
<evidence type="ECO:0000313" key="2">
    <source>
        <dbReference type="Proteomes" id="UP000698963"/>
    </source>
</evidence>
<proteinExistence type="predicted"/>
<name>A0A921AUR7_9BACT</name>
<reference evidence="1" key="2">
    <citation type="submission" date="2021-09" db="EMBL/GenBank/DDBJ databases">
        <authorList>
            <person name="Gilroy R."/>
        </authorList>
    </citation>
    <scope>NUCLEOTIDE SEQUENCE</scope>
    <source>
        <strain evidence="1">ChiGjej2B2-19336</strain>
    </source>
</reference>
<dbReference type="Proteomes" id="UP000698963">
    <property type="component" value="Unassembled WGS sequence"/>
</dbReference>
<sequence>MVIGMDDHSSDHSGDIVRERGGIVLEMEGELSGFSQGKEKVIRQRLLEDARRRGATHFFCIDADEVVTVPFRRYGRELLENLEPGHKLALRWLTLWGSPRLFRDGDYSKFHRIYRSVIVRDAPDLPSYEGFLHMPRTPGSDEKSNVTKCPLEKGALLHFTAAELLPYQMKIAWYHCVELVRRPDEAERINRFYFRDWDERHIRLRSVPDAWVEGLPLDDIPPCPPSWQWEEMQRLFDEKGVEFFEPLEIWHIPRLREEFLRRAGREPCKKSMVTRLRRCLRRERKRLDRWFVDMERRAKGEEVE</sequence>
<gene>
    <name evidence="1" type="ORF">K8W16_03765</name>
</gene>
<comment type="caution">
    <text evidence="1">The sequence shown here is derived from an EMBL/GenBank/DDBJ whole genome shotgun (WGS) entry which is preliminary data.</text>
</comment>
<dbReference type="EMBL" id="DYZA01000069">
    <property type="protein sequence ID" value="HJD96747.1"/>
    <property type="molecule type" value="Genomic_DNA"/>
</dbReference>
<reference evidence="1" key="1">
    <citation type="journal article" date="2021" name="PeerJ">
        <title>Extensive microbial diversity within the chicken gut microbiome revealed by metagenomics and culture.</title>
        <authorList>
            <person name="Gilroy R."/>
            <person name="Ravi A."/>
            <person name="Getino M."/>
            <person name="Pursley I."/>
            <person name="Horton D.L."/>
            <person name="Alikhan N.F."/>
            <person name="Baker D."/>
            <person name="Gharbi K."/>
            <person name="Hall N."/>
            <person name="Watson M."/>
            <person name="Adriaenssens E.M."/>
            <person name="Foster-Nyarko E."/>
            <person name="Jarju S."/>
            <person name="Secka A."/>
            <person name="Antonio M."/>
            <person name="Oren A."/>
            <person name="Chaudhuri R.R."/>
            <person name="La Ragione R."/>
            <person name="Hildebrand F."/>
            <person name="Pallen M.J."/>
        </authorList>
    </citation>
    <scope>NUCLEOTIDE SEQUENCE</scope>
    <source>
        <strain evidence="1">ChiGjej2B2-19336</strain>
    </source>
</reference>
<dbReference type="RefSeq" id="WP_304121263.1">
    <property type="nucleotide sequence ID" value="NZ_DYZA01000069.1"/>
</dbReference>
<protein>
    <submittedName>
        <fullName evidence="1">Uncharacterized protein</fullName>
    </submittedName>
</protein>